<evidence type="ECO:0000259" key="2">
    <source>
        <dbReference type="SMART" id="SM00382"/>
    </source>
</evidence>
<protein>
    <recommendedName>
        <fullName evidence="2">AAA+ ATPase domain-containing protein</fullName>
    </recommendedName>
</protein>
<evidence type="ECO:0000313" key="3">
    <source>
        <dbReference type="EMBL" id="EAS29615.3"/>
    </source>
</evidence>
<dbReference type="STRING" id="246410.J3K5C3"/>
<sequence length="420" mass="46759">MPKAMNPDHKATAALTPPNTPTTRALEQYVTREELRSLLIEVLEMKGSSPGSSSASRSTISENGNKKDQEKGRVCTSKMKYKTVNKVYAETHIIYQTLLTEYSWDKKTYNYKIVDSPPAQDMSELDKYVFIVHKQIYNETGVITTYINIKSSGLRDILRAILKDIRMADLGIDKPVVKQDLLYHFLPKLRKYSSPCAAQNDQGEFAVENIKEIRFSNSPFDMLTIPEDKKTVIKSLIESCVCVTNTAHFDDIIKGKGQGVIILLHGLPEVGKTLTAEAIAEQLKQPFYSISSGDLSANAEELEVQLTHTFHIASDWGAVLLLDEADVYLQQQHDFTTCQGIFNHFLSEAKADVEKSELSIFAEISLNGHQIKNVVKIAHEVSVNGGAKLCATHIQTALTAIGYTIPIKGALPFNNSLYDE</sequence>
<feature type="region of interest" description="Disordered" evidence="1">
    <location>
        <begin position="46"/>
        <end position="73"/>
    </location>
</feature>
<dbReference type="Pfam" id="PF00004">
    <property type="entry name" value="AAA"/>
    <property type="match status" value="1"/>
</dbReference>
<dbReference type="SMART" id="SM00382">
    <property type="entry name" value="AAA"/>
    <property type="match status" value="1"/>
</dbReference>
<dbReference type="EMBL" id="GG704913">
    <property type="protein sequence ID" value="EAS29615.3"/>
    <property type="molecule type" value="Genomic_DNA"/>
</dbReference>
<dbReference type="GeneID" id="4560711"/>
<dbReference type="GO" id="GO:0016887">
    <property type="term" value="F:ATP hydrolysis activity"/>
    <property type="evidence" value="ECO:0007669"/>
    <property type="project" value="InterPro"/>
</dbReference>
<feature type="compositionally biased region" description="Low complexity" evidence="1">
    <location>
        <begin position="12"/>
        <end position="22"/>
    </location>
</feature>
<dbReference type="PANTHER" id="PTHR46411">
    <property type="entry name" value="FAMILY ATPASE, PUTATIVE-RELATED"/>
    <property type="match status" value="1"/>
</dbReference>
<name>J3K5C3_COCIM</name>
<dbReference type="Gene3D" id="3.40.50.300">
    <property type="entry name" value="P-loop containing nucleotide triphosphate hydrolases"/>
    <property type="match status" value="1"/>
</dbReference>
<dbReference type="PANTHER" id="PTHR46411:SF3">
    <property type="entry name" value="AAA+ ATPASE DOMAIN-CONTAINING PROTEIN"/>
    <property type="match status" value="1"/>
</dbReference>
<evidence type="ECO:0000313" key="4">
    <source>
        <dbReference type="Proteomes" id="UP000001261"/>
    </source>
</evidence>
<feature type="compositionally biased region" description="Basic and acidic residues" evidence="1">
    <location>
        <begin position="64"/>
        <end position="73"/>
    </location>
</feature>
<dbReference type="KEGG" id="cim:CIMG_08361"/>
<reference evidence="4" key="2">
    <citation type="journal article" date="2010" name="Genome Res.">
        <title>Population genomic sequencing of Coccidioides fungi reveals recent hybridization and transposon control.</title>
        <authorList>
            <person name="Neafsey D.E."/>
            <person name="Barker B.M."/>
            <person name="Sharpton T.J."/>
            <person name="Stajich J.E."/>
            <person name="Park D.J."/>
            <person name="Whiston E."/>
            <person name="Hung C.-Y."/>
            <person name="McMahan C."/>
            <person name="White J."/>
            <person name="Sykes S."/>
            <person name="Heiman D."/>
            <person name="Young S."/>
            <person name="Zeng Q."/>
            <person name="Abouelleil A."/>
            <person name="Aftuck L."/>
            <person name="Bessette D."/>
            <person name="Brown A."/>
            <person name="FitzGerald M."/>
            <person name="Lui A."/>
            <person name="Macdonald J.P."/>
            <person name="Priest M."/>
            <person name="Orbach M.J."/>
            <person name="Galgiani J.N."/>
            <person name="Kirkland T.N."/>
            <person name="Cole G.T."/>
            <person name="Birren B.W."/>
            <person name="Henn M.R."/>
            <person name="Taylor J.W."/>
            <person name="Rounsley S.D."/>
        </authorList>
    </citation>
    <scope>GENOME REANNOTATION</scope>
    <source>
        <strain evidence="4">RS</strain>
    </source>
</reference>
<evidence type="ECO:0000256" key="1">
    <source>
        <dbReference type="SAM" id="MobiDB-lite"/>
    </source>
</evidence>
<dbReference type="InterPro" id="IPR003959">
    <property type="entry name" value="ATPase_AAA_core"/>
</dbReference>
<dbReference type="VEuPathDB" id="FungiDB:CIMG_08361"/>
<dbReference type="RefSeq" id="XP_001241198.2">
    <property type="nucleotide sequence ID" value="XM_001241197.2"/>
</dbReference>
<feature type="compositionally biased region" description="Low complexity" evidence="1">
    <location>
        <begin position="48"/>
        <end position="61"/>
    </location>
</feature>
<reference evidence="4" key="1">
    <citation type="journal article" date="2009" name="Genome Res.">
        <title>Comparative genomic analyses of the human fungal pathogens Coccidioides and their relatives.</title>
        <authorList>
            <person name="Sharpton T.J."/>
            <person name="Stajich J.E."/>
            <person name="Rounsley S.D."/>
            <person name="Gardner M.J."/>
            <person name="Wortman J.R."/>
            <person name="Jordar V.S."/>
            <person name="Maiti R."/>
            <person name="Kodira C.D."/>
            <person name="Neafsey D.E."/>
            <person name="Zeng Q."/>
            <person name="Hung C.-Y."/>
            <person name="McMahan C."/>
            <person name="Muszewska A."/>
            <person name="Grynberg M."/>
            <person name="Mandel M.A."/>
            <person name="Kellner E.M."/>
            <person name="Barker B.M."/>
            <person name="Galgiani J.N."/>
            <person name="Orbach M.J."/>
            <person name="Kirkland T.N."/>
            <person name="Cole G.T."/>
            <person name="Henn M.R."/>
            <person name="Birren B.W."/>
            <person name="Taylor J.W."/>
        </authorList>
    </citation>
    <scope>NUCLEOTIDE SEQUENCE [LARGE SCALE GENOMIC DNA]</scope>
    <source>
        <strain evidence="4">RS</strain>
    </source>
</reference>
<dbReference type="InterPro" id="IPR027417">
    <property type="entry name" value="P-loop_NTPase"/>
</dbReference>
<proteinExistence type="predicted"/>
<dbReference type="InParanoid" id="J3K5C3"/>
<dbReference type="InterPro" id="IPR003593">
    <property type="entry name" value="AAA+_ATPase"/>
</dbReference>
<organism evidence="3 4">
    <name type="scientific">Coccidioides immitis (strain RS)</name>
    <name type="common">Valley fever fungus</name>
    <dbReference type="NCBI Taxonomy" id="246410"/>
    <lineage>
        <taxon>Eukaryota</taxon>
        <taxon>Fungi</taxon>
        <taxon>Dikarya</taxon>
        <taxon>Ascomycota</taxon>
        <taxon>Pezizomycotina</taxon>
        <taxon>Eurotiomycetes</taxon>
        <taxon>Eurotiomycetidae</taxon>
        <taxon>Onygenales</taxon>
        <taxon>Onygenaceae</taxon>
        <taxon>Coccidioides</taxon>
    </lineage>
</organism>
<dbReference type="GO" id="GO:0005524">
    <property type="term" value="F:ATP binding"/>
    <property type="evidence" value="ECO:0007669"/>
    <property type="project" value="InterPro"/>
</dbReference>
<gene>
    <name evidence="3" type="ORF">CIMG_08361</name>
</gene>
<dbReference type="SUPFAM" id="SSF52540">
    <property type="entry name" value="P-loop containing nucleoside triphosphate hydrolases"/>
    <property type="match status" value="1"/>
</dbReference>
<keyword evidence="4" id="KW-1185">Reference proteome</keyword>
<accession>J3K5C3</accession>
<feature type="region of interest" description="Disordered" evidence="1">
    <location>
        <begin position="1"/>
        <end position="22"/>
    </location>
</feature>
<dbReference type="AlphaFoldDB" id="J3K5C3"/>
<feature type="domain" description="AAA+ ATPase" evidence="2">
    <location>
        <begin position="258"/>
        <end position="411"/>
    </location>
</feature>
<feature type="compositionally biased region" description="Basic and acidic residues" evidence="1">
    <location>
        <begin position="1"/>
        <end position="11"/>
    </location>
</feature>
<dbReference type="Proteomes" id="UP000001261">
    <property type="component" value="Unassembled WGS sequence"/>
</dbReference>
<dbReference type="OrthoDB" id="4183084at2759"/>